<dbReference type="SMART" id="SM00857">
    <property type="entry name" value="Resolvase"/>
    <property type="match status" value="1"/>
</dbReference>
<dbReference type="Pfam" id="PF00239">
    <property type="entry name" value="Resolvase"/>
    <property type="match status" value="1"/>
</dbReference>
<dbReference type="PANTHER" id="PTHR30461:SF23">
    <property type="entry name" value="DNA RECOMBINASE-RELATED"/>
    <property type="match status" value="1"/>
</dbReference>
<evidence type="ECO:0000256" key="2">
    <source>
        <dbReference type="SAM" id="MobiDB-lite"/>
    </source>
</evidence>
<dbReference type="Pfam" id="PF07508">
    <property type="entry name" value="Recombinase"/>
    <property type="match status" value="1"/>
</dbReference>
<dbReference type="PANTHER" id="PTHR30461">
    <property type="entry name" value="DNA-INVERTASE FROM LAMBDOID PROPHAGE"/>
    <property type="match status" value="1"/>
</dbReference>
<organism evidence="5 6">
    <name type="scientific">Merdimmobilis hominis</name>
    <dbReference type="NCBI Taxonomy" id="2897707"/>
    <lineage>
        <taxon>Bacteria</taxon>
        <taxon>Bacillati</taxon>
        <taxon>Bacillota</taxon>
        <taxon>Clostridia</taxon>
        <taxon>Eubacteriales</taxon>
        <taxon>Oscillospiraceae</taxon>
        <taxon>Merdimmobilis</taxon>
    </lineage>
</organism>
<dbReference type="PROSITE" id="PS51737">
    <property type="entry name" value="RECOMBINASE_DNA_BIND"/>
    <property type="match status" value="1"/>
</dbReference>
<gene>
    <name evidence="5" type="ORF">H6A12_04360</name>
</gene>
<dbReference type="InterPro" id="IPR025378">
    <property type="entry name" value="DUF4368"/>
</dbReference>
<proteinExistence type="predicted"/>
<dbReference type="PROSITE" id="PS51736">
    <property type="entry name" value="RECOMBINASES_3"/>
    <property type="match status" value="1"/>
</dbReference>
<dbReference type="Pfam" id="PF13408">
    <property type="entry name" value="Zn_ribbon_recom"/>
    <property type="match status" value="1"/>
</dbReference>
<dbReference type="Gene3D" id="3.40.50.1390">
    <property type="entry name" value="Resolvase, N-terminal catalytic domain"/>
    <property type="match status" value="1"/>
</dbReference>
<reference evidence="5" key="1">
    <citation type="submission" date="2020-08" db="EMBL/GenBank/DDBJ databases">
        <authorList>
            <person name="Cejkova D."/>
            <person name="Kubasova T."/>
            <person name="Jahodarova E."/>
            <person name="Rychlik I."/>
        </authorList>
    </citation>
    <scope>NUCLEOTIDE SEQUENCE</scope>
    <source>
        <strain evidence="5">An559</strain>
    </source>
</reference>
<dbReference type="InterPro" id="IPR038109">
    <property type="entry name" value="DNA_bind_recomb_sf"/>
</dbReference>
<evidence type="ECO:0000313" key="6">
    <source>
        <dbReference type="Proteomes" id="UP000774750"/>
    </source>
</evidence>
<evidence type="ECO:0000259" key="3">
    <source>
        <dbReference type="PROSITE" id="PS51736"/>
    </source>
</evidence>
<evidence type="ECO:0000256" key="1">
    <source>
        <dbReference type="SAM" id="Coils"/>
    </source>
</evidence>
<comment type="caution">
    <text evidence="5">The sequence shown here is derived from an EMBL/GenBank/DDBJ whole genome shotgun (WGS) entry which is preliminary data.</text>
</comment>
<feature type="coiled-coil region" evidence="1">
    <location>
        <begin position="396"/>
        <end position="423"/>
    </location>
</feature>
<name>A0A938X5S4_9FIRM</name>
<feature type="compositionally biased region" description="Basic and acidic residues" evidence="2">
    <location>
        <begin position="548"/>
        <end position="559"/>
    </location>
</feature>
<feature type="domain" description="Resolvase/invertase-type recombinase catalytic" evidence="3">
    <location>
        <begin position="6"/>
        <end position="158"/>
    </location>
</feature>
<sequence>MRNEKITPLYERLSRDDELQGESNSISNQKKMLEDFARRNGLPNPTHFTDDGVSGTRFDRPGFLAMMEEVEAGRVEAIVIKDMSRLGRDYLKVGQVMEILRQRGVRLIAINDGVDSLKGDDDFTPFRNIMNEFYARDTSRKIRSVFKSKGMSGKHLTGTVIYGYLWDEKREHWLVDEEAAAVVRHIFALAMEGYGPYQIATKLSEEKIEMPAVHLARYGEGVNKNKTFADIYRWSASTVVEILKKREYLGHTINFKTRKHFKDKKSHYVDESEWTIFENTHEAIIDQETFDNVQRIRGNARRYPDGFGEAHPLTGLMYCADCGGKMYVHRTYNGKRVPQYTCGQYGKYPIGSLCPTQHRIKAEAVLTLIADMLRAIAEYSKNDRAEFIRTVQETQAAQQTADISKKRKRLAAAQKRAGELEKLICKIYEDNALGKLPDARYEALDAQYAKEQDALNTEITELEKAVTGYEQSRKSAEKFIALIDKYENFDTLTNTMLNEFVEKILVHERARKGSQDTTQEVEIYFNFVGRYIPPALQPVPLTPEEQEELRKKEERKDRLHQNYLRRKANGKQKEWEERYNAKRKAQVDATKAAIRAEDMEKGIFTTVSQLPRQEPRKATVSASAAI</sequence>
<dbReference type="Gene3D" id="3.90.1750.20">
    <property type="entry name" value="Putative Large Serine Recombinase, Chain B, Domain 2"/>
    <property type="match status" value="1"/>
</dbReference>
<dbReference type="InterPro" id="IPR050639">
    <property type="entry name" value="SSR_resolvase"/>
</dbReference>
<dbReference type="RefSeq" id="WP_204445180.1">
    <property type="nucleotide sequence ID" value="NZ_JACJKY010000005.1"/>
</dbReference>
<evidence type="ECO:0000259" key="4">
    <source>
        <dbReference type="PROSITE" id="PS51737"/>
    </source>
</evidence>
<dbReference type="InterPro" id="IPR036162">
    <property type="entry name" value="Resolvase-like_N_sf"/>
</dbReference>
<reference evidence="5" key="2">
    <citation type="journal article" date="2021" name="Sci. Rep.">
        <title>The distribution of antibiotic resistance genes in chicken gut microbiota commensals.</title>
        <authorList>
            <person name="Juricova H."/>
            <person name="Matiasovicova J."/>
            <person name="Kubasova T."/>
            <person name="Cejkova D."/>
            <person name="Rychlik I."/>
        </authorList>
    </citation>
    <scope>NUCLEOTIDE SEQUENCE</scope>
    <source>
        <strain evidence="5">An559</strain>
    </source>
</reference>
<dbReference type="GO" id="GO:0000150">
    <property type="term" value="F:DNA strand exchange activity"/>
    <property type="evidence" value="ECO:0007669"/>
    <property type="project" value="InterPro"/>
</dbReference>
<keyword evidence="1" id="KW-0175">Coiled coil</keyword>
<dbReference type="InterPro" id="IPR025827">
    <property type="entry name" value="Zn_ribbon_recom_dom"/>
</dbReference>
<dbReference type="GO" id="GO:0003677">
    <property type="term" value="F:DNA binding"/>
    <property type="evidence" value="ECO:0007669"/>
    <property type="project" value="InterPro"/>
</dbReference>
<dbReference type="SUPFAM" id="SSF53041">
    <property type="entry name" value="Resolvase-like"/>
    <property type="match status" value="1"/>
</dbReference>
<dbReference type="AlphaFoldDB" id="A0A938X5S4"/>
<protein>
    <submittedName>
        <fullName evidence="5">Recombinase family protein</fullName>
    </submittedName>
</protein>
<dbReference type="CDD" id="cd03770">
    <property type="entry name" value="SR_TndX_transposase"/>
    <property type="match status" value="1"/>
</dbReference>
<feature type="region of interest" description="Disordered" evidence="2">
    <location>
        <begin position="539"/>
        <end position="559"/>
    </location>
</feature>
<keyword evidence="6" id="KW-1185">Reference proteome</keyword>
<dbReference type="Pfam" id="PF14287">
    <property type="entry name" value="DUF4368"/>
    <property type="match status" value="1"/>
</dbReference>
<accession>A0A938X5S4</accession>
<dbReference type="EMBL" id="JACJKY010000005">
    <property type="protein sequence ID" value="MBM6920388.1"/>
    <property type="molecule type" value="Genomic_DNA"/>
</dbReference>
<evidence type="ECO:0000313" key="5">
    <source>
        <dbReference type="EMBL" id="MBM6920388.1"/>
    </source>
</evidence>
<dbReference type="InterPro" id="IPR011109">
    <property type="entry name" value="DNA_bind_recombinase_dom"/>
</dbReference>
<dbReference type="Proteomes" id="UP000774750">
    <property type="component" value="Unassembled WGS sequence"/>
</dbReference>
<dbReference type="InterPro" id="IPR006119">
    <property type="entry name" value="Resolv_N"/>
</dbReference>
<feature type="domain" description="Recombinase" evidence="4">
    <location>
        <begin position="161"/>
        <end position="303"/>
    </location>
</feature>